<dbReference type="EMBL" id="CP037933">
    <property type="protein sequence ID" value="QBN20472.1"/>
    <property type="molecule type" value="Genomic_DNA"/>
</dbReference>
<protein>
    <recommendedName>
        <fullName evidence="3">Pectate lyase</fullName>
    </recommendedName>
</protein>
<reference evidence="2" key="1">
    <citation type="submission" date="2019-03" db="EMBL/GenBank/DDBJ databases">
        <title>Flavobacterium sp.</title>
        <authorList>
            <person name="Kim H."/>
        </authorList>
    </citation>
    <scope>NUCLEOTIDE SEQUENCE [LARGE SCALE GENOMIC DNA]</scope>
    <source>
        <strain evidence="2">GS13</strain>
    </source>
</reference>
<gene>
    <name evidence="1" type="ORF">E1750_17305</name>
</gene>
<dbReference type="KEGG" id="fnk:E1750_17305"/>
<proteinExistence type="predicted"/>
<dbReference type="Proteomes" id="UP000291124">
    <property type="component" value="Chromosome"/>
</dbReference>
<accession>A0A4V1AH66</accession>
<dbReference type="AlphaFoldDB" id="A0A4V1AH66"/>
<dbReference type="InterPro" id="IPR012334">
    <property type="entry name" value="Pectin_lyas_fold"/>
</dbReference>
<evidence type="ECO:0000313" key="1">
    <source>
        <dbReference type="EMBL" id="QBN20472.1"/>
    </source>
</evidence>
<evidence type="ECO:0008006" key="3">
    <source>
        <dbReference type="Google" id="ProtNLM"/>
    </source>
</evidence>
<dbReference type="RefSeq" id="WP_133277971.1">
    <property type="nucleotide sequence ID" value="NZ_CP037933.1"/>
</dbReference>
<keyword evidence="2" id="KW-1185">Reference proteome</keyword>
<dbReference type="Gene3D" id="2.160.20.10">
    <property type="entry name" value="Single-stranded right-handed beta-helix, Pectin lyase-like"/>
    <property type="match status" value="1"/>
</dbReference>
<name>A0A4V1AH66_9FLAO</name>
<sequence>MKKYIILIVLLIGVFPVFSQSISELKQNYSGKIKWDEKTKTVHFLKTGVIFFAQKTGIGKDLENDQKNHFWVVPKEVKNIIIGKKVMVTGAFQTSSDVLIAGEDRKTSVVFGTNLKQWADANNPGKQNLKEWHYAQFENRGGVMSIRNLMVLNPFSYFVQGFGHVVHVKSCDFIDNRGGNQNHSDGFVGGNGSTVDDCYFEAGDDVFKAYFNYSVSNCTIKMVENAVPIQLGWGNYSNGAVCNFKNIKIIGDSGRGATDNAVIDGRAGKFTVTVNIDGLEVDNPNAVMVSLWESTMTLNGTITDAKINVGQYSKRRTAGQNNLKICNTTDQKSNYNCKP</sequence>
<organism evidence="1 2">
    <name type="scientific">Flavobacterium nackdongense</name>
    <dbReference type="NCBI Taxonomy" id="2547394"/>
    <lineage>
        <taxon>Bacteria</taxon>
        <taxon>Pseudomonadati</taxon>
        <taxon>Bacteroidota</taxon>
        <taxon>Flavobacteriia</taxon>
        <taxon>Flavobacteriales</taxon>
        <taxon>Flavobacteriaceae</taxon>
        <taxon>Flavobacterium</taxon>
    </lineage>
</organism>
<evidence type="ECO:0000313" key="2">
    <source>
        <dbReference type="Proteomes" id="UP000291124"/>
    </source>
</evidence>
<dbReference type="OrthoDB" id="9553347at2"/>